<dbReference type="RefSeq" id="WP_243116802.1">
    <property type="nucleotide sequence ID" value="NZ_JAOQNU010000007.1"/>
</dbReference>
<proteinExistence type="predicted"/>
<dbReference type="InterPro" id="IPR052911">
    <property type="entry name" value="Corrinoid_activation_enz"/>
</dbReference>
<evidence type="ECO:0000259" key="2">
    <source>
        <dbReference type="PROSITE" id="PS51379"/>
    </source>
</evidence>
<evidence type="ECO:0000313" key="4">
    <source>
        <dbReference type="Proteomes" id="UP000294813"/>
    </source>
</evidence>
<feature type="domain" description="4Fe-4S ferredoxin-type" evidence="2">
    <location>
        <begin position="37"/>
        <end position="66"/>
    </location>
</feature>
<comment type="caution">
    <text evidence="3">The sequence shown here is derived from an EMBL/GenBank/DDBJ whole genome shotgun (WGS) entry which is preliminary data.</text>
</comment>
<gene>
    <name evidence="3" type="ORF">EDD73_10716</name>
</gene>
<dbReference type="PANTHER" id="PTHR42895:SF1">
    <property type="entry name" value="IRON-SULFUR CLUSTER PROTEIN"/>
    <property type="match status" value="1"/>
</dbReference>
<dbReference type="EMBL" id="SLXT01000007">
    <property type="protein sequence ID" value="TCP64946.1"/>
    <property type="molecule type" value="Genomic_DNA"/>
</dbReference>
<dbReference type="AlphaFoldDB" id="A0A4V2SX53"/>
<dbReference type="SUPFAM" id="SSF54862">
    <property type="entry name" value="4Fe-4S ferredoxins"/>
    <property type="match status" value="1"/>
</dbReference>
<sequence length="306" mass="32417">MTQQMREIIRIDEEKCNGCGLCVPSCAEGALQIIDGKARIVKDSFCDGLGACLGECPQGALSIEKRLTDAFDEEAVHEHMKTLGKAAPAAPAASHDCGCGDGGHSHHAYHSHQGHHAAQAAAATPAVAATTATAPAAEPPRMGGCPGSALRMMQREKAAPAQAATPAQGAERPSELTHWPVQLKLVPVQAPFFEDARLVVAADCAAFAYADFHQRFLQGKSLVIACPKLDDIAFYRQKLTQIFRQNRIRSIDVIHMEVPCCTGLVHVVQEALNDAGRGAQADAGLRIPLNLVKIGIAGQVLAEQKG</sequence>
<dbReference type="Proteomes" id="UP000294813">
    <property type="component" value="Unassembled WGS sequence"/>
</dbReference>
<feature type="compositionally biased region" description="Low complexity" evidence="1">
    <location>
        <begin position="116"/>
        <end position="136"/>
    </location>
</feature>
<reference evidence="3 4" key="1">
    <citation type="submission" date="2019-03" db="EMBL/GenBank/DDBJ databases">
        <title>Genomic Encyclopedia of Type Strains, Phase IV (KMG-IV): sequencing the most valuable type-strain genomes for metagenomic binning, comparative biology and taxonomic classification.</title>
        <authorList>
            <person name="Goeker M."/>
        </authorList>
    </citation>
    <scope>NUCLEOTIDE SEQUENCE [LARGE SCALE GENOMIC DNA]</scope>
    <source>
        <strain evidence="3 4">DSM 11170</strain>
    </source>
</reference>
<dbReference type="PANTHER" id="PTHR42895">
    <property type="entry name" value="IRON-SULFUR CLUSTER-BINDING PROTEIN-RELATED"/>
    <property type="match status" value="1"/>
</dbReference>
<keyword evidence="4" id="KW-1185">Reference proteome</keyword>
<feature type="domain" description="4Fe-4S ferredoxin-type" evidence="2">
    <location>
        <begin position="7"/>
        <end position="36"/>
    </location>
</feature>
<evidence type="ECO:0000256" key="1">
    <source>
        <dbReference type="SAM" id="MobiDB-lite"/>
    </source>
</evidence>
<feature type="compositionally biased region" description="Low complexity" evidence="1">
    <location>
        <begin position="159"/>
        <end position="170"/>
    </location>
</feature>
<name>A0A4V2SX53_9FIRM</name>
<dbReference type="Gene3D" id="3.30.70.20">
    <property type="match status" value="1"/>
</dbReference>
<dbReference type="InterPro" id="IPR017896">
    <property type="entry name" value="4Fe4S_Fe-S-bd"/>
</dbReference>
<accession>A0A4V2SX53</accession>
<dbReference type="PROSITE" id="PS51379">
    <property type="entry name" value="4FE4S_FER_2"/>
    <property type="match status" value="2"/>
</dbReference>
<evidence type="ECO:0000313" key="3">
    <source>
        <dbReference type="EMBL" id="TCP64946.1"/>
    </source>
</evidence>
<organism evidence="3 4">
    <name type="scientific">Heliophilum fasciatum</name>
    <dbReference type="NCBI Taxonomy" id="35700"/>
    <lineage>
        <taxon>Bacteria</taxon>
        <taxon>Bacillati</taxon>
        <taxon>Bacillota</taxon>
        <taxon>Clostridia</taxon>
        <taxon>Eubacteriales</taxon>
        <taxon>Heliobacteriaceae</taxon>
        <taxon>Heliophilum</taxon>
    </lineage>
</organism>
<protein>
    <submittedName>
        <fullName evidence="3">4Fe-4S binding protein</fullName>
    </submittedName>
</protein>
<feature type="region of interest" description="Disordered" evidence="1">
    <location>
        <begin position="108"/>
        <end position="174"/>
    </location>
</feature>
<dbReference type="Pfam" id="PF13237">
    <property type="entry name" value="Fer4_10"/>
    <property type="match status" value="1"/>
</dbReference>